<accession>A0ABQ9EG91</accession>
<proteinExistence type="inferred from homology"/>
<comment type="caution">
    <text evidence="3">The sequence shown here is derived from an EMBL/GenBank/DDBJ whole genome shotgun (WGS) entry which is preliminary data.</text>
</comment>
<dbReference type="PROSITE" id="PS01173">
    <property type="entry name" value="LIPASE_GDXG_HIS"/>
    <property type="match status" value="1"/>
</dbReference>
<dbReference type="InterPro" id="IPR002018">
    <property type="entry name" value="CarbesteraseB"/>
</dbReference>
<dbReference type="SUPFAM" id="SSF53474">
    <property type="entry name" value="alpha/beta-Hydrolases"/>
    <property type="match status" value="2"/>
</dbReference>
<feature type="domain" description="Carboxylesterase type B" evidence="2">
    <location>
        <begin position="1"/>
        <end position="108"/>
    </location>
</feature>
<protein>
    <recommendedName>
        <fullName evidence="2">Carboxylesterase type B domain-containing protein</fullName>
    </recommendedName>
</protein>
<dbReference type="PANTHER" id="PTHR45570">
    <property type="entry name" value="CARBOXYLIC ESTER HYDROLASE"/>
    <property type="match status" value="1"/>
</dbReference>
<dbReference type="PANTHER" id="PTHR45570:SF1">
    <property type="entry name" value="CARBOXYLIC ESTER HYDROLASE"/>
    <property type="match status" value="1"/>
</dbReference>
<evidence type="ECO:0000256" key="1">
    <source>
        <dbReference type="ARBA" id="ARBA00010515"/>
    </source>
</evidence>
<gene>
    <name evidence="3" type="ORF">KUTeg_017879</name>
</gene>
<dbReference type="PROSITE" id="PS00941">
    <property type="entry name" value="CARBOXYLESTERASE_B_2"/>
    <property type="match status" value="1"/>
</dbReference>
<sequence length="489" mass="55296">MSEDCLYLNIYVPINTKKMASNMAVMVWIHGGAFTSGSGSASVYGGEEFAKKGNVIYVTINYRLGAFGFLKIGKGKHSAIGNYGFEDQRLALKWVKENIAAFGGDPKKWCSLLDDFYGELFLQLDRKCAERLMVLQIRKYWAQNDTTTVTVFGQSAGACSILLHLVSGKSAHLFDQAIIQSPPIAIQAKDKKAVEKQGKSFTKHLGCNHGDMSCLRNKGPEEVVVAQEKSGTGSDNFFDLFTVWGPYVDGEDITHKAIRAAQNGILSPKPLIIGTNYHEGVTYVYETVTTTLPDFLFDYAIRVWRHCLGVPDKIKEPYKKMLCKHHDSEIIYKRFKPASNKDARPEFTDLVTEFVFTCPVRNISRNYETSNNVWMYVFNQTFPIPKLFEFSKCITHACHSVELPFLFQSLSKLGIPSFPSDGDIQLGNDMLTYWTNFAKYGNPNGKGKTKWPQYRQETDTYLHFQSTGSEVITKYRNNICNFFDKIGYD</sequence>
<dbReference type="InterPro" id="IPR019819">
    <property type="entry name" value="Carboxylesterase_B_CS"/>
</dbReference>
<keyword evidence="4" id="KW-1185">Reference proteome</keyword>
<name>A0ABQ9EG91_TEGGR</name>
<dbReference type="EMBL" id="JARBDR010000903">
    <property type="protein sequence ID" value="KAJ8304296.1"/>
    <property type="molecule type" value="Genomic_DNA"/>
</dbReference>
<dbReference type="InterPro" id="IPR002168">
    <property type="entry name" value="Lipase_GDXG_HIS_AS"/>
</dbReference>
<organism evidence="3 4">
    <name type="scientific">Tegillarca granosa</name>
    <name type="common">Malaysian cockle</name>
    <name type="synonym">Anadara granosa</name>
    <dbReference type="NCBI Taxonomy" id="220873"/>
    <lineage>
        <taxon>Eukaryota</taxon>
        <taxon>Metazoa</taxon>
        <taxon>Spiralia</taxon>
        <taxon>Lophotrochozoa</taxon>
        <taxon>Mollusca</taxon>
        <taxon>Bivalvia</taxon>
        <taxon>Autobranchia</taxon>
        <taxon>Pteriomorphia</taxon>
        <taxon>Arcoida</taxon>
        <taxon>Arcoidea</taxon>
        <taxon>Arcidae</taxon>
        <taxon>Tegillarca</taxon>
    </lineage>
</organism>
<dbReference type="Pfam" id="PF00135">
    <property type="entry name" value="COesterase"/>
    <property type="match status" value="2"/>
</dbReference>
<reference evidence="3 4" key="1">
    <citation type="submission" date="2022-12" db="EMBL/GenBank/DDBJ databases">
        <title>Chromosome-level genome of Tegillarca granosa.</title>
        <authorList>
            <person name="Kim J."/>
        </authorList>
    </citation>
    <scope>NUCLEOTIDE SEQUENCE [LARGE SCALE GENOMIC DNA]</scope>
    <source>
        <strain evidence="3">Teg-2019</strain>
        <tissue evidence="3">Adductor muscle</tissue>
    </source>
</reference>
<evidence type="ECO:0000313" key="3">
    <source>
        <dbReference type="EMBL" id="KAJ8304296.1"/>
    </source>
</evidence>
<evidence type="ECO:0000259" key="2">
    <source>
        <dbReference type="Pfam" id="PF00135"/>
    </source>
</evidence>
<dbReference type="Gene3D" id="3.40.50.1820">
    <property type="entry name" value="alpha/beta hydrolase"/>
    <property type="match status" value="1"/>
</dbReference>
<feature type="domain" description="Carboxylesterase type B" evidence="2">
    <location>
        <begin position="145"/>
        <end position="483"/>
    </location>
</feature>
<comment type="similarity">
    <text evidence="1">Belongs to the 'GDXG' lipolytic enzyme family.</text>
</comment>
<evidence type="ECO:0000313" key="4">
    <source>
        <dbReference type="Proteomes" id="UP001217089"/>
    </source>
</evidence>
<dbReference type="InterPro" id="IPR029058">
    <property type="entry name" value="AB_hydrolase_fold"/>
</dbReference>
<dbReference type="Proteomes" id="UP001217089">
    <property type="component" value="Unassembled WGS sequence"/>
</dbReference>